<dbReference type="PANTHER" id="PTHR13164">
    <property type="entry name" value="CALICYLIN BINDING PROTEIN"/>
    <property type="match status" value="1"/>
</dbReference>
<evidence type="ECO:0000313" key="2">
    <source>
        <dbReference type="EMBL" id="CAE4624175.1"/>
    </source>
</evidence>
<dbReference type="Pfam" id="PF01135">
    <property type="entry name" value="PCMT"/>
    <property type="match status" value="1"/>
</dbReference>
<dbReference type="GO" id="GO:0005634">
    <property type="term" value="C:nucleus"/>
    <property type="evidence" value="ECO:0007669"/>
    <property type="project" value="TreeGrafter"/>
</dbReference>
<sequence length="424" mass="45333">MARSRRTGRNGEKTDTTSAAAVGSTAGDRAASDVKSEPTADAAPSCEAIATYSWTDGKKSLAIFVELEGLAAVASDSLNLAWGPRECSLTVAAVGAPPRRRTLRLSNLAGEIEAARLERQAGEDVVVLRLSKKGKKPWQQLVASPMADGGGPSKEETAGKIKEHGFYRSKDNTFFWPVRGWEDTTVPEVDGLLAATPEFRDVFVPVEDWDEVGAISLHKATATALLPALRTAARIVDVGCGTGALLALLTELAPRATLEGLEGAPAVAAAAAEKLVQAAAHFERADRPEAAKATRAAARNIEHGDAFEFNGDGSRNGFYDIVTVGFAIVEKDLPIGIWSALAEGGMLGIPLCDEPLQSAYGKYQARLHFFTKRGGAAFPGLKAPLGEDHKRVEQPVHFELVRPDKESQRREVMRRLRLSGWSGK</sequence>
<dbReference type="InterPro" id="IPR052289">
    <property type="entry name" value="Calcyclin-binding_UBL-bridge"/>
</dbReference>
<dbReference type="EMBL" id="HBNR01056997">
    <property type="protein sequence ID" value="CAE4624175.1"/>
    <property type="molecule type" value="Transcribed_RNA"/>
</dbReference>
<evidence type="ECO:0000256" key="1">
    <source>
        <dbReference type="SAM" id="MobiDB-lite"/>
    </source>
</evidence>
<protein>
    <recommendedName>
        <fullName evidence="3">CS domain-containing protein</fullName>
    </recommendedName>
</protein>
<dbReference type="Gene3D" id="2.60.40.790">
    <property type="match status" value="1"/>
</dbReference>
<name>A0A7S4RTY5_9DINO</name>
<feature type="region of interest" description="Disordered" evidence="1">
    <location>
        <begin position="1"/>
        <end position="42"/>
    </location>
</feature>
<gene>
    <name evidence="2" type="ORF">AMON00008_LOCUS40082</name>
</gene>
<proteinExistence type="predicted"/>
<reference evidence="2" key="1">
    <citation type="submission" date="2021-01" db="EMBL/GenBank/DDBJ databases">
        <authorList>
            <person name="Corre E."/>
            <person name="Pelletier E."/>
            <person name="Niang G."/>
            <person name="Scheremetjew M."/>
            <person name="Finn R."/>
            <person name="Kale V."/>
            <person name="Holt S."/>
            <person name="Cochrane G."/>
            <person name="Meng A."/>
            <person name="Brown T."/>
            <person name="Cohen L."/>
        </authorList>
    </citation>
    <scope>NUCLEOTIDE SEQUENCE</scope>
    <source>
        <strain evidence="2">CCMP3105</strain>
    </source>
</reference>
<dbReference type="SUPFAM" id="SSF53335">
    <property type="entry name" value="S-adenosyl-L-methionine-dependent methyltransferases"/>
    <property type="match status" value="1"/>
</dbReference>
<organism evidence="2">
    <name type="scientific">Alexandrium monilatum</name>
    <dbReference type="NCBI Taxonomy" id="311494"/>
    <lineage>
        <taxon>Eukaryota</taxon>
        <taxon>Sar</taxon>
        <taxon>Alveolata</taxon>
        <taxon>Dinophyceae</taxon>
        <taxon>Gonyaulacales</taxon>
        <taxon>Pyrocystaceae</taxon>
        <taxon>Alexandrium</taxon>
    </lineage>
</organism>
<feature type="compositionally biased region" description="Low complexity" evidence="1">
    <location>
        <begin position="16"/>
        <end position="28"/>
    </location>
</feature>
<accession>A0A7S4RTY5</accession>
<dbReference type="Gene3D" id="3.40.50.150">
    <property type="entry name" value="Vaccinia Virus protein VP39"/>
    <property type="match status" value="1"/>
</dbReference>
<dbReference type="InterPro" id="IPR029063">
    <property type="entry name" value="SAM-dependent_MTases_sf"/>
</dbReference>
<evidence type="ECO:0008006" key="3">
    <source>
        <dbReference type="Google" id="ProtNLM"/>
    </source>
</evidence>
<dbReference type="InterPro" id="IPR008978">
    <property type="entry name" value="HSP20-like_chaperone"/>
</dbReference>
<dbReference type="PANTHER" id="PTHR13164:SF6">
    <property type="entry name" value="CS DOMAIN-CONTAINING PROTEIN"/>
    <property type="match status" value="1"/>
</dbReference>
<dbReference type="AlphaFoldDB" id="A0A7S4RTY5"/>